<dbReference type="Proteomes" id="UP000784294">
    <property type="component" value="Unassembled WGS sequence"/>
</dbReference>
<evidence type="ECO:0000313" key="2">
    <source>
        <dbReference type="Proteomes" id="UP000784294"/>
    </source>
</evidence>
<dbReference type="EMBL" id="CAAALY010032545">
    <property type="protein sequence ID" value="VEL17422.1"/>
    <property type="molecule type" value="Genomic_DNA"/>
</dbReference>
<reference evidence="1" key="1">
    <citation type="submission" date="2018-11" db="EMBL/GenBank/DDBJ databases">
        <authorList>
            <consortium name="Pathogen Informatics"/>
        </authorList>
    </citation>
    <scope>NUCLEOTIDE SEQUENCE</scope>
</reference>
<evidence type="ECO:0000313" key="1">
    <source>
        <dbReference type="EMBL" id="VEL17422.1"/>
    </source>
</evidence>
<keyword evidence="2" id="KW-1185">Reference proteome</keyword>
<comment type="caution">
    <text evidence="1">The sequence shown here is derived from an EMBL/GenBank/DDBJ whole genome shotgun (WGS) entry which is preliminary data.</text>
</comment>
<organism evidence="1 2">
    <name type="scientific">Protopolystoma xenopodis</name>
    <dbReference type="NCBI Taxonomy" id="117903"/>
    <lineage>
        <taxon>Eukaryota</taxon>
        <taxon>Metazoa</taxon>
        <taxon>Spiralia</taxon>
        <taxon>Lophotrochozoa</taxon>
        <taxon>Platyhelminthes</taxon>
        <taxon>Monogenea</taxon>
        <taxon>Polyopisthocotylea</taxon>
        <taxon>Polystomatidea</taxon>
        <taxon>Polystomatidae</taxon>
        <taxon>Protopolystoma</taxon>
    </lineage>
</organism>
<name>A0A448WQ87_9PLAT</name>
<protein>
    <submittedName>
        <fullName evidence="1">Uncharacterized protein</fullName>
    </submittedName>
</protein>
<gene>
    <name evidence="1" type="ORF">PXEA_LOCUS10862</name>
</gene>
<accession>A0A448WQ87</accession>
<sequence>MPHSVHPLRYHRLNKVTQQYRNDYTSFVILTDPSELKLLFTMETAHHPMRTEYDPHLSFCIVQMPDWFTRSRAAKTTASDCQPLFRIFFIADHSRHKLPDSDFIYPPIHSPNYELVCMNF</sequence>
<dbReference type="AlphaFoldDB" id="A0A448WQ87"/>
<proteinExistence type="predicted"/>